<feature type="transmembrane region" description="Helical" evidence="1">
    <location>
        <begin position="177"/>
        <end position="202"/>
    </location>
</feature>
<dbReference type="Pfam" id="PF20153">
    <property type="entry name" value="DUF6535"/>
    <property type="match status" value="1"/>
</dbReference>
<gene>
    <name evidence="3" type="ORF">BDV98DRAFT_475940</name>
</gene>
<evidence type="ECO:0000259" key="2">
    <source>
        <dbReference type="Pfam" id="PF20153"/>
    </source>
</evidence>
<dbReference type="OrthoDB" id="3221808at2759"/>
<feature type="non-terminal residue" evidence="3">
    <location>
        <position position="1"/>
    </location>
</feature>
<sequence length="203" mass="22580">DYEKKYPPDEPDQALGPNARIWRVYLDEARQFDMDMVDNIRDTVDVILVFAGLFSAVVGTLVTEASTSLKPDYTQITAALLTELISVQRAIASNISVSSIPSSSLHLESPPTSTASSTDFWVNALWFTSLAISLAIALVSVLVRQWLHAYVTPTSGTPKDQSHIRHFRYMGIEQWQVPLIAGLLPIMLHLSLFLFFIGLVVFL</sequence>
<organism evidence="3 4">
    <name type="scientific">Pterulicium gracile</name>
    <dbReference type="NCBI Taxonomy" id="1884261"/>
    <lineage>
        <taxon>Eukaryota</taxon>
        <taxon>Fungi</taxon>
        <taxon>Dikarya</taxon>
        <taxon>Basidiomycota</taxon>
        <taxon>Agaricomycotina</taxon>
        <taxon>Agaricomycetes</taxon>
        <taxon>Agaricomycetidae</taxon>
        <taxon>Agaricales</taxon>
        <taxon>Pleurotineae</taxon>
        <taxon>Pterulaceae</taxon>
        <taxon>Pterulicium</taxon>
    </lineage>
</organism>
<evidence type="ECO:0000313" key="4">
    <source>
        <dbReference type="Proteomes" id="UP000305067"/>
    </source>
</evidence>
<feature type="non-terminal residue" evidence="3">
    <location>
        <position position="203"/>
    </location>
</feature>
<dbReference type="EMBL" id="ML178836">
    <property type="protein sequence ID" value="TFK99013.1"/>
    <property type="molecule type" value="Genomic_DNA"/>
</dbReference>
<feature type="domain" description="DUF6535" evidence="2">
    <location>
        <begin position="22"/>
        <end position="203"/>
    </location>
</feature>
<accession>A0A5C3QKV8</accession>
<dbReference type="AlphaFoldDB" id="A0A5C3QKV8"/>
<keyword evidence="1" id="KW-0472">Membrane</keyword>
<dbReference type="Proteomes" id="UP000305067">
    <property type="component" value="Unassembled WGS sequence"/>
</dbReference>
<keyword evidence="1" id="KW-1133">Transmembrane helix</keyword>
<evidence type="ECO:0000256" key="1">
    <source>
        <dbReference type="SAM" id="Phobius"/>
    </source>
</evidence>
<reference evidence="3 4" key="1">
    <citation type="journal article" date="2019" name="Nat. Ecol. Evol.">
        <title>Megaphylogeny resolves global patterns of mushroom evolution.</title>
        <authorList>
            <person name="Varga T."/>
            <person name="Krizsan K."/>
            <person name="Foldi C."/>
            <person name="Dima B."/>
            <person name="Sanchez-Garcia M."/>
            <person name="Sanchez-Ramirez S."/>
            <person name="Szollosi G.J."/>
            <person name="Szarkandi J.G."/>
            <person name="Papp V."/>
            <person name="Albert L."/>
            <person name="Andreopoulos W."/>
            <person name="Angelini C."/>
            <person name="Antonin V."/>
            <person name="Barry K.W."/>
            <person name="Bougher N.L."/>
            <person name="Buchanan P."/>
            <person name="Buyck B."/>
            <person name="Bense V."/>
            <person name="Catcheside P."/>
            <person name="Chovatia M."/>
            <person name="Cooper J."/>
            <person name="Damon W."/>
            <person name="Desjardin D."/>
            <person name="Finy P."/>
            <person name="Geml J."/>
            <person name="Haridas S."/>
            <person name="Hughes K."/>
            <person name="Justo A."/>
            <person name="Karasinski D."/>
            <person name="Kautmanova I."/>
            <person name="Kiss B."/>
            <person name="Kocsube S."/>
            <person name="Kotiranta H."/>
            <person name="LaButti K.M."/>
            <person name="Lechner B.E."/>
            <person name="Liimatainen K."/>
            <person name="Lipzen A."/>
            <person name="Lukacs Z."/>
            <person name="Mihaltcheva S."/>
            <person name="Morgado L.N."/>
            <person name="Niskanen T."/>
            <person name="Noordeloos M.E."/>
            <person name="Ohm R.A."/>
            <person name="Ortiz-Santana B."/>
            <person name="Ovrebo C."/>
            <person name="Racz N."/>
            <person name="Riley R."/>
            <person name="Savchenko A."/>
            <person name="Shiryaev A."/>
            <person name="Soop K."/>
            <person name="Spirin V."/>
            <person name="Szebenyi C."/>
            <person name="Tomsovsky M."/>
            <person name="Tulloss R.E."/>
            <person name="Uehling J."/>
            <person name="Grigoriev I.V."/>
            <person name="Vagvolgyi C."/>
            <person name="Papp T."/>
            <person name="Martin F.M."/>
            <person name="Miettinen O."/>
            <person name="Hibbett D.S."/>
            <person name="Nagy L.G."/>
        </authorList>
    </citation>
    <scope>NUCLEOTIDE SEQUENCE [LARGE SCALE GENOMIC DNA]</scope>
    <source>
        <strain evidence="3 4">CBS 309.79</strain>
    </source>
</reference>
<name>A0A5C3QKV8_9AGAR</name>
<proteinExistence type="predicted"/>
<dbReference type="InterPro" id="IPR045338">
    <property type="entry name" value="DUF6535"/>
</dbReference>
<feature type="transmembrane region" description="Helical" evidence="1">
    <location>
        <begin position="120"/>
        <end position="143"/>
    </location>
</feature>
<protein>
    <recommendedName>
        <fullName evidence="2">DUF6535 domain-containing protein</fullName>
    </recommendedName>
</protein>
<evidence type="ECO:0000313" key="3">
    <source>
        <dbReference type="EMBL" id="TFK99013.1"/>
    </source>
</evidence>
<keyword evidence="1" id="KW-0812">Transmembrane</keyword>
<keyword evidence="4" id="KW-1185">Reference proteome</keyword>
<feature type="transmembrane region" description="Helical" evidence="1">
    <location>
        <begin position="44"/>
        <end position="63"/>
    </location>
</feature>